<dbReference type="Proteomes" id="UP000008177">
    <property type="component" value="Unplaced contigs"/>
</dbReference>
<dbReference type="HOGENOM" id="CLU_3068364_0_0_1"/>
<evidence type="ECO:0000256" key="1">
    <source>
        <dbReference type="SAM" id="MobiDB-lite"/>
    </source>
</evidence>
<dbReference type="AlphaFoldDB" id="G2XW29"/>
<evidence type="ECO:0000313" key="2">
    <source>
        <dbReference type="EMBL" id="CCD44699.1"/>
    </source>
</evidence>
<accession>G2XW29</accession>
<proteinExistence type="predicted"/>
<dbReference type="EMBL" id="FQ790271">
    <property type="protein sequence ID" value="CCD44699.1"/>
    <property type="molecule type" value="Genomic_DNA"/>
</dbReference>
<evidence type="ECO:0000313" key="3">
    <source>
        <dbReference type="Proteomes" id="UP000008177"/>
    </source>
</evidence>
<name>G2XW29_BOTF4</name>
<protein>
    <submittedName>
        <fullName evidence="2">Uncharacterized protein</fullName>
    </submittedName>
</protein>
<reference evidence="3" key="1">
    <citation type="journal article" date="2011" name="PLoS Genet.">
        <title>Genomic analysis of the necrotrophic fungal pathogens Sclerotinia sclerotiorum and Botrytis cinerea.</title>
        <authorList>
            <person name="Amselem J."/>
            <person name="Cuomo C.A."/>
            <person name="van Kan J.A."/>
            <person name="Viaud M."/>
            <person name="Benito E.P."/>
            <person name="Couloux A."/>
            <person name="Coutinho P.M."/>
            <person name="de Vries R.P."/>
            <person name="Dyer P.S."/>
            <person name="Fillinger S."/>
            <person name="Fournier E."/>
            <person name="Gout L."/>
            <person name="Hahn M."/>
            <person name="Kohn L."/>
            <person name="Lapalu N."/>
            <person name="Plummer K.M."/>
            <person name="Pradier J.M."/>
            <person name="Quevillon E."/>
            <person name="Sharon A."/>
            <person name="Simon A."/>
            <person name="ten Have A."/>
            <person name="Tudzynski B."/>
            <person name="Tudzynski P."/>
            <person name="Wincker P."/>
            <person name="Andrew M."/>
            <person name="Anthouard V."/>
            <person name="Beever R.E."/>
            <person name="Beffa R."/>
            <person name="Benoit I."/>
            <person name="Bouzid O."/>
            <person name="Brault B."/>
            <person name="Chen Z."/>
            <person name="Choquer M."/>
            <person name="Collemare J."/>
            <person name="Cotton P."/>
            <person name="Danchin E.G."/>
            <person name="Da Silva C."/>
            <person name="Gautier A."/>
            <person name="Giraud C."/>
            <person name="Giraud T."/>
            <person name="Gonzalez C."/>
            <person name="Grossetete S."/>
            <person name="Guldener U."/>
            <person name="Henrissat B."/>
            <person name="Howlett B.J."/>
            <person name="Kodira C."/>
            <person name="Kretschmer M."/>
            <person name="Lappartient A."/>
            <person name="Leroch M."/>
            <person name="Levis C."/>
            <person name="Mauceli E."/>
            <person name="Neuveglise C."/>
            <person name="Oeser B."/>
            <person name="Pearson M."/>
            <person name="Poulain J."/>
            <person name="Poussereau N."/>
            <person name="Quesneville H."/>
            <person name="Rascle C."/>
            <person name="Schumacher J."/>
            <person name="Segurens B."/>
            <person name="Sexton A."/>
            <person name="Silva E."/>
            <person name="Sirven C."/>
            <person name="Soanes D.M."/>
            <person name="Talbot N.J."/>
            <person name="Templeton M."/>
            <person name="Yandava C."/>
            <person name="Yarden O."/>
            <person name="Zeng Q."/>
            <person name="Rollins J.A."/>
            <person name="Lebrun M.H."/>
            <person name="Dickman M."/>
        </authorList>
    </citation>
    <scope>NUCLEOTIDE SEQUENCE [LARGE SCALE GENOMIC DNA]</scope>
    <source>
        <strain evidence="3">T4</strain>
    </source>
</reference>
<sequence>MISFSGVENIKGASDSQSRPKMTRDVFSVEDDHDDLQWNKRVKHGSRSKCKTT</sequence>
<dbReference type="InParanoid" id="G2XW29"/>
<feature type="region of interest" description="Disordered" evidence="1">
    <location>
        <begin position="1"/>
        <end position="24"/>
    </location>
</feature>
<organism evidence="2 3">
    <name type="scientific">Botryotinia fuckeliana (strain T4)</name>
    <name type="common">Noble rot fungus</name>
    <name type="synonym">Botrytis cinerea</name>
    <dbReference type="NCBI Taxonomy" id="999810"/>
    <lineage>
        <taxon>Eukaryota</taxon>
        <taxon>Fungi</taxon>
        <taxon>Dikarya</taxon>
        <taxon>Ascomycota</taxon>
        <taxon>Pezizomycotina</taxon>
        <taxon>Leotiomycetes</taxon>
        <taxon>Helotiales</taxon>
        <taxon>Sclerotiniaceae</taxon>
        <taxon>Botrytis</taxon>
    </lineage>
</organism>
<gene>
    <name evidence="2" type="ORF">BofuT4_uP056000.1</name>
</gene>